<dbReference type="Proteomes" id="UP001500729">
    <property type="component" value="Unassembled WGS sequence"/>
</dbReference>
<dbReference type="CDD" id="cd08953">
    <property type="entry name" value="KR_2_SDR_x"/>
    <property type="match status" value="1"/>
</dbReference>
<organism evidence="5 6">
    <name type="scientific">Saccharopolyspora erythraea</name>
    <name type="common">Streptomyces erythraeus</name>
    <dbReference type="NCBI Taxonomy" id="1836"/>
    <lineage>
        <taxon>Bacteria</taxon>
        <taxon>Bacillati</taxon>
        <taxon>Actinomycetota</taxon>
        <taxon>Actinomycetes</taxon>
        <taxon>Pseudonocardiales</taxon>
        <taxon>Pseudonocardiaceae</taxon>
        <taxon>Saccharopolyspora</taxon>
    </lineage>
</organism>
<keyword evidence="6" id="KW-1185">Reference proteome</keyword>
<dbReference type="RefSeq" id="WP_009945668.1">
    <property type="nucleotide sequence ID" value="NZ_BAAAGS010000028.1"/>
</dbReference>
<accession>A0ABN1D9C3</accession>
<dbReference type="InterPro" id="IPR049551">
    <property type="entry name" value="PKS_DH_C"/>
</dbReference>
<sequence>MPARTSRLPAPDHLAGAYRTDPVVLVAGEQSPLSTALADALCAAGWRVRHEEPGDGGEPDVVLWLAPERPADWDRASSALTEALLLAGRVQEPLERVAESGRAAFVTVTRIDGGLGMSGAGDMANAVLGGVVGLVSTLAIEAPALFCRSLDLDPELSEERCAELVVAELHDARSDLVKTGYSGDGARWTVEAADADGSAGGCAAPEPGPDDLLVVTGGGRGVTAACTVGLARRYGCGALLLGRTEPADEPPWAEGVSGDAELKAAIADHLRAEGRKPTPREVGGLQRELVAQREIRQTLASIRESGAFAEYLPVDTTDAAATAEALAAYRDRVTGVVHGAGVLADQLITAKQEPEVTRVLAPKLAGLRSVLGAVDQDRLRHLMLFSSVAGFFGNRGQSDYGMANAALNSLACAFKRDHPDASVTAVNWGAWDGGMVTPELARMFAERGVELIPLQSGVDVFVNEFRPERSGDVVCVVGPGKPLSERVPPRQDGEVHLRRDLGPLTDDPVIADHVIGGAAVLPAAVAIGGMLNAVRQVRPDVRALEEFQVLSGVVFDGSVPALHLAVGDDVTASDDTGKPRYRAAARTEPPTAEPLRDLPPTTAGEPLDPYSDGTLFHGPALRGIERLLADDDRLVLGCRLRAAGIADGAYEVAAYRPEHADLLLQAVLVWVRRHLGRPSLPTAVGSVEPHAPLPDGEPFHVVVDEVRAAEGSVRATATACDPAGGVLLRFRDVDAVVSTALESKFTRSERGS</sequence>
<evidence type="ECO:0000313" key="6">
    <source>
        <dbReference type="Proteomes" id="UP001500729"/>
    </source>
</evidence>
<dbReference type="InterPro" id="IPR042104">
    <property type="entry name" value="PKS_dehydratase_sf"/>
</dbReference>
<evidence type="ECO:0000256" key="1">
    <source>
        <dbReference type="ARBA" id="ARBA00022679"/>
    </source>
</evidence>
<comment type="caution">
    <text evidence="5">The sequence shown here is derived from an EMBL/GenBank/DDBJ whole genome shotgun (WGS) entry which is preliminary data.</text>
</comment>
<evidence type="ECO:0000313" key="5">
    <source>
        <dbReference type="EMBL" id="GAA0537682.1"/>
    </source>
</evidence>
<dbReference type="InterPro" id="IPR049552">
    <property type="entry name" value="PKS_DH_N"/>
</dbReference>
<name>A0ABN1D9C3_SACER</name>
<dbReference type="EMBL" id="BAAAGS010000028">
    <property type="protein sequence ID" value="GAA0537682.1"/>
    <property type="molecule type" value="Genomic_DNA"/>
</dbReference>
<dbReference type="Pfam" id="PF21089">
    <property type="entry name" value="PKS_DH_N"/>
    <property type="match status" value="1"/>
</dbReference>
<keyword evidence="1" id="KW-0808">Transferase</keyword>
<dbReference type="PANTHER" id="PTHR43775">
    <property type="entry name" value="FATTY ACID SYNTHASE"/>
    <property type="match status" value="1"/>
</dbReference>
<dbReference type="PANTHER" id="PTHR43775:SF51">
    <property type="entry name" value="INACTIVE PHENOLPHTHIOCEROL SYNTHESIS POLYKETIDE SYNTHASE TYPE I PKS1-RELATED"/>
    <property type="match status" value="1"/>
</dbReference>
<dbReference type="InterPro" id="IPR020807">
    <property type="entry name" value="PKS_DH"/>
</dbReference>
<gene>
    <name evidence="5" type="ORF">GCM10009533_41100</name>
</gene>
<dbReference type="SMART" id="SM00826">
    <property type="entry name" value="PKS_DH"/>
    <property type="match status" value="1"/>
</dbReference>
<proteinExistence type="predicted"/>
<evidence type="ECO:0000256" key="2">
    <source>
        <dbReference type="SAM" id="MobiDB-lite"/>
    </source>
</evidence>
<dbReference type="InterPro" id="IPR050091">
    <property type="entry name" value="PKS_NRPS_Biosynth_Enz"/>
</dbReference>
<feature type="domain" description="Polyketide/metazoan fatty acid synthase-like dehydratase" evidence="4">
    <location>
        <begin position="481"/>
        <end position="624"/>
    </location>
</feature>
<dbReference type="InterPro" id="IPR036291">
    <property type="entry name" value="NAD(P)-bd_dom_sf"/>
</dbReference>
<dbReference type="Pfam" id="PF14765">
    <property type="entry name" value="PS-DH"/>
    <property type="match status" value="1"/>
</dbReference>
<feature type="domain" description="Ketoreductase" evidence="3">
    <location>
        <begin position="211"/>
        <end position="434"/>
    </location>
</feature>
<dbReference type="SMART" id="SM00822">
    <property type="entry name" value="PKS_KR"/>
    <property type="match status" value="1"/>
</dbReference>
<reference evidence="5 6" key="1">
    <citation type="journal article" date="2019" name="Int. J. Syst. Evol. Microbiol.">
        <title>The Global Catalogue of Microorganisms (GCM) 10K type strain sequencing project: providing services to taxonomists for standard genome sequencing and annotation.</title>
        <authorList>
            <consortium name="The Broad Institute Genomics Platform"/>
            <consortium name="The Broad Institute Genome Sequencing Center for Infectious Disease"/>
            <person name="Wu L."/>
            <person name="Ma J."/>
        </authorList>
    </citation>
    <scope>NUCLEOTIDE SEQUENCE [LARGE SCALE GENOMIC DNA]</scope>
    <source>
        <strain evidence="5 6">JCM 10303</strain>
    </source>
</reference>
<dbReference type="InterPro" id="IPR057326">
    <property type="entry name" value="KR_dom"/>
</dbReference>
<dbReference type="InterPro" id="IPR013968">
    <property type="entry name" value="PKS_KR"/>
</dbReference>
<dbReference type="Gene3D" id="3.40.50.720">
    <property type="entry name" value="NAD(P)-binding Rossmann-like Domain"/>
    <property type="match status" value="1"/>
</dbReference>
<dbReference type="SUPFAM" id="SSF51735">
    <property type="entry name" value="NAD(P)-binding Rossmann-fold domains"/>
    <property type="match status" value="2"/>
</dbReference>
<protein>
    <submittedName>
        <fullName evidence="5">SDR family NAD(P)-dependent oxidoreductase</fullName>
    </submittedName>
</protein>
<dbReference type="Pfam" id="PF08659">
    <property type="entry name" value="KR"/>
    <property type="match status" value="1"/>
</dbReference>
<dbReference type="Gene3D" id="3.10.129.110">
    <property type="entry name" value="Polyketide synthase dehydratase"/>
    <property type="match status" value="1"/>
</dbReference>
<feature type="region of interest" description="Disordered" evidence="2">
    <location>
        <begin position="573"/>
        <end position="607"/>
    </location>
</feature>
<evidence type="ECO:0000259" key="3">
    <source>
        <dbReference type="SMART" id="SM00822"/>
    </source>
</evidence>
<evidence type="ECO:0000259" key="4">
    <source>
        <dbReference type="SMART" id="SM00826"/>
    </source>
</evidence>